<evidence type="ECO:0000313" key="1">
    <source>
        <dbReference type="EMBL" id="CEI80814.1"/>
    </source>
</evidence>
<sequence length="302" mass="35876">MLTAPVILEEEADYMKHDRLTKKLIQEFFEEFIEAFFPNLYPYIDFSNVTFLEQEVYLDYLNGRKKEIDVLAEVKLNHEDKILHIHTEAQSTREANFPERMFLYFSYLYAKHRKPIQPIAVLSYNREKEEPTQFRINTPIQDVLQFNFLQLHLIKKNWRTYIQSDNPAAAALLSQMGYEAHERVQVKLEFLRMITRMKINPAQMEFLYGYFETYLKLNKEEEAQMMEQMENLPEEEKDMVLQLPNSYFERGLEKGKQEGRQEGKQEGKQEIALELLAIGMPVNQIAEITKLSKEEIKKLVGK</sequence>
<dbReference type="InterPro" id="IPR010106">
    <property type="entry name" value="RpnA"/>
</dbReference>
<organism evidence="1 2">
    <name type="scientific">Oceanobacillus oncorhynchi</name>
    <dbReference type="NCBI Taxonomy" id="545501"/>
    <lineage>
        <taxon>Bacteria</taxon>
        <taxon>Bacillati</taxon>
        <taxon>Bacillota</taxon>
        <taxon>Bacilli</taxon>
        <taxon>Bacillales</taxon>
        <taxon>Bacillaceae</taxon>
        <taxon>Oceanobacillus</taxon>
    </lineage>
</organism>
<dbReference type="NCBIfam" id="TIGR01784">
    <property type="entry name" value="T_den_put_tspse"/>
    <property type="match status" value="1"/>
</dbReference>
<protein>
    <submittedName>
        <fullName evidence="1">Putative transposase, YhgA-like</fullName>
    </submittedName>
</protein>
<evidence type="ECO:0000313" key="2">
    <source>
        <dbReference type="Proteomes" id="UP000040453"/>
    </source>
</evidence>
<reference evidence="1 2" key="1">
    <citation type="submission" date="2014-11" db="EMBL/GenBank/DDBJ databases">
        <authorList>
            <person name="Urmite Genomes Urmite Genomes"/>
        </authorList>
    </citation>
    <scope>NUCLEOTIDE SEQUENCE [LARGE SCALE GENOMIC DNA]</scope>
    <source>
        <strain evidence="1 2">Oc5</strain>
    </source>
</reference>
<gene>
    <name evidence="1" type="ORF">BN997_00624</name>
</gene>
<dbReference type="RefSeq" id="WP_244882324.1">
    <property type="nucleotide sequence ID" value="NZ_CDGG01000001.1"/>
</dbReference>
<dbReference type="EMBL" id="CDGG01000001">
    <property type="protein sequence ID" value="CEI80814.1"/>
    <property type="molecule type" value="Genomic_DNA"/>
</dbReference>
<proteinExistence type="predicted"/>
<accession>A0A0A1MM01</accession>
<name>A0A0A1MM01_9BACI</name>
<dbReference type="STRING" id="545501.BN997_00624"/>
<dbReference type="AlphaFoldDB" id="A0A0A1MM01"/>
<dbReference type="Proteomes" id="UP000040453">
    <property type="component" value="Unassembled WGS sequence"/>
</dbReference>
<dbReference type="PANTHER" id="PTHR35586">
    <property type="entry name" value="SLL1691 PROTEIN"/>
    <property type="match status" value="1"/>
</dbReference>
<keyword evidence="2" id="KW-1185">Reference proteome</keyword>
<dbReference type="PANTHER" id="PTHR35586:SF1">
    <property type="entry name" value="SLL1691 PROTEIN"/>
    <property type="match status" value="1"/>
</dbReference>